<dbReference type="EMBL" id="CP119108">
    <property type="protein sequence ID" value="WEG08269.1"/>
    <property type="molecule type" value="Genomic_DNA"/>
</dbReference>
<proteinExistence type="predicted"/>
<protein>
    <submittedName>
        <fullName evidence="2">DUF4097 family beta strand repeat-containing protein</fullName>
    </submittedName>
</protein>
<dbReference type="Pfam" id="PF13349">
    <property type="entry name" value="DUF4097"/>
    <property type="match status" value="1"/>
</dbReference>
<gene>
    <name evidence="2" type="ORF">PU630_13640</name>
</gene>
<feature type="domain" description="DUF4097" evidence="1">
    <location>
        <begin position="53"/>
        <end position="229"/>
    </location>
</feature>
<dbReference type="Gene3D" id="2.160.20.120">
    <property type="match status" value="1"/>
</dbReference>
<dbReference type="Proteomes" id="UP001214553">
    <property type="component" value="Chromosome"/>
</dbReference>
<dbReference type="InterPro" id="IPR025164">
    <property type="entry name" value="Toastrack_DUF4097"/>
</dbReference>
<evidence type="ECO:0000313" key="2">
    <source>
        <dbReference type="EMBL" id="WEG08269.1"/>
    </source>
</evidence>
<keyword evidence="3" id="KW-1185">Reference proteome</keyword>
<accession>A0ABY8BVR9</accession>
<evidence type="ECO:0000313" key="3">
    <source>
        <dbReference type="Proteomes" id="UP001214553"/>
    </source>
</evidence>
<organism evidence="2 3">
    <name type="scientific">Microbacterium horticulturae</name>
    <dbReference type="NCBI Taxonomy" id="3028316"/>
    <lineage>
        <taxon>Bacteria</taxon>
        <taxon>Bacillati</taxon>
        <taxon>Actinomycetota</taxon>
        <taxon>Actinomycetes</taxon>
        <taxon>Micrococcales</taxon>
        <taxon>Microbacteriaceae</taxon>
        <taxon>Microbacterium</taxon>
    </lineage>
</organism>
<sequence length="265" mass="26508">MSTTQGARAVAIVAIVLGGALAVGSAGGAAASTLASAAQQTTSRAIPVAGVDDIDVDMGAGSMRVEFAAIDEAELTVTGGVSADRWTLRQDGSALRVASPDAHFWSWFGWFGAHNGQAVLRLPQSLAGVDADLDLAAGALTADGEFGDLTVSAGAGRLQVKGSADAVSAEIDAGSADLQLADVGSADLQLNAGRMDARFTGAQPQRMTLSASAGSMDVVVPEGQYDVTQETDAGSFENRIGSVPGAASTVRVQVSAGSVILSSGR</sequence>
<evidence type="ECO:0000259" key="1">
    <source>
        <dbReference type="Pfam" id="PF13349"/>
    </source>
</evidence>
<reference evidence="2 3" key="1">
    <citation type="submission" date="2023-03" db="EMBL/GenBank/DDBJ databases">
        <title>Genome sequence of Microbacterium sp. KACC 23027.</title>
        <authorList>
            <person name="Kim S."/>
            <person name="Heo J."/>
            <person name="Kwon S.-W."/>
        </authorList>
    </citation>
    <scope>NUCLEOTIDE SEQUENCE [LARGE SCALE GENOMIC DNA]</scope>
    <source>
        <strain evidence="2 3">KACC 23027</strain>
    </source>
</reference>
<dbReference type="RefSeq" id="WP_275277599.1">
    <property type="nucleotide sequence ID" value="NZ_CP119108.1"/>
</dbReference>
<name>A0ABY8BVR9_9MICO</name>